<dbReference type="PANTHER" id="PTHR24321:SF8">
    <property type="entry name" value="ESTRADIOL 17-BETA-DEHYDROGENASE 8-RELATED"/>
    <property type="match status" value="1"/>
</dbReference>
<dbReference type="CDD" id="cd05233">
    <property type="entry name" value="SDR_c"/>
    <property type="match status" value="1"/>
</dbReference>
<dbReference type="Gene3D" id="3.40.50.720">
    <property type="entry name" value="NAD(P)-binding Rossmann-like Domain"/>
    <property type="match status" value="1"/>
</dbReference>
<dbReference type="OrthoDB" id="10253736at2759"/>
<evidence type="ECO:0008006" key="5">
    <source>
        <dbReference type="Google" id="ProtNLM"/>
    </source>
</evidence>
<evidence type="ECO:0000256" key="1">
    <source>
        <dbReference type="ARBA" id="ARBA00006484"/>
    </source>
</evidence>
<organism evidence="3 4">
    <name type="scientific">Cryomyces minteri</name>
    <dbReference type="NCBI Taxonomy" id="331657"/>
    <lineage>
        <taxon>Eukaryota</taxon>
        <taxon>Fungi</taxon>
        <taxon>Dikarya</taxon>
        <taxon>Ascomycota</taxon>
        <taxon>Pezizomycotina</taxon>
        <taxon>Dothideomycetes</taxon>
        <taxon>Dothideomycetes incertae sedis</taxon>
        <taxon>Cryomyces</taxon>
    </lineage>
</organism>
<dbReference type="PRINTS" id="PR00081">
    <property type="entry name" value="GDHRDH"/>
</dbReference>
<dbReference type="PANTHER" id="PTHR24321">
    <property type="entry name" value="DEHYDROGENASES, SHORT CHAIN"/>
    <property type="match status" value="1"/>
</dbReference>
<dbReference type="AlphaFoldDB" id="A0A4U0WJ32"/>
<reference evidence="3 4" key="1">
    <citation type="submission" date="2017-03" db="EMBL/GenBank/DDBJ databases">
        <title>Genomes of endolithic fungi from Antarctica.</title>
        <authorList>
            <person name="Coleine C."/>
            <person name="Masonjones S."/>
            <person name="Stajich J.E."/>
        </authorList>
    </citation>
    <scope>NUCLEOTIDE SEQUENCE [LARGE SCALE GENOMIC DNA]</scope>
    <source>
        <strain evidence="3 4">CCFEE 5187</strain>
    </source>
</reference>
<dbReference type="Proteomes" id="UP000308768">
    <property type="component" value="Unassembled WGS sequence"/>
</dbReference>
<evidence type="ECO:0000256" key="2">
    <source>
        <dbReference type="ARBA" id="ARBA00023002"/>
    </source>
</evidence>
<dbReference type="STRING" id="331657.A0A4U0WJ32"/>
<keyword evidence="2" id="KW-0560">Oxidoreductase</keyword>
<dbReference type="GO" id="GO:0016491">
    <property type="term" value="F:oxidoreductase activity"/>
    <property type="evidence" value="ECO:0007669"/>
    <property type="project" value="UniProtKB-KW"/>
</dbReference>
<evidence type="ECO:0000313" key="3">
    <source>
        <dbReference type="EMBL" id="TKA63042.1"/>
    </source>
</evidence>
<dbReference type="Pfam" id="PF13561">
    <property type="entry name" value="adh_short_C2"/>
    <property type="match status" value="1"/>
</dbReference>
<dbReference type="SUPFAM" id="SSF51735">
    <property type="entry name" value="NAD(P)-binding Rossmann-fold domains"/>
    <property type="match status" value="1"/>
</dbReference>
<keyword evidence="4" id="KW-1185">Reference proteome</keyword>
<protein>
    <recommendedName>
        <fullName evidence="5">NAD-dependent epimerase/dehydratase domain-containing protein</fullName>
    </recommendedName>
</protein>
<sequence>MASFDLSLRLDKTHVLVTGGAGHIGSVTVAAFLAAGAYVTSLDIGAPKPSEHPRLLNVQADISSEQSMETAWKQATARFGVVECCVALASLDLSVLEHHATLADLAVEQWRRTFEVNAQGTFLTARAWLRGVRDAVRHGNGQDLKNVGLVMVGSESGHFGERGNPDYASTKAAVQYGLLPSLKADAPRVYERARVNVVSPGPVNTPRFPVECAENPGQLYADAQATVALRKPVEMSSVAKGIVFLASDAWSAHVHGQILNVDSGKVGKLMWTKEECDPQR</sequence>
<accession>A0A4U0WJ32</accession>
<gene>
    <name evidence="3" type="ORF">B0A49_10237</name>
</gene>
<evidence type="ECO:0000313" key="4">
    <source>
        <dbReference type="Proteomes" id="UP000308768"/>
    </source>
</evidence>
<dbReference type="InterPro" id="IPR036291">
    <property type="entry name" value="NAD(P)-bd_dom_sf"/>
</dbReference>
<name>A0A4U0WJ32_9PEZI</name>
<dbReference type="EMBL" id="NAJN01001462">
    <property type="protein sequence ID" value="TKA63042.1"/>
    <property type="molecule type" value="Genomic_DNA"/>
</dbReference>
<comment type="caution">
    <text evidence="3">The sequence shown here is derived from an EMBL/GenBank/DDBJ whole genome shotgun (WGS) entry which is preliminary data.</text>
</comment>
<dbReference type="InterPro" id="IPR002347">
    <property type="entry name" value="SDR_fam"/>
</dbReference>
<comment type="similarity">
    <text evidence="1">Belongs to the short-chain dehydrogenases/reductases (SDR) family.</text>
</comment>
<proteinExistence type="inferred from homology"/>